<evidence type="ECO:0000313" key="4">
    <source>
        <dbReference type="Proteomes" id="UP000014417"/>
    </source>
</evidence>
<dbReference type="PANTHER" id="PTHR34580">
    <property type="match status" value="1"/>
</dbReference>
<feature type="domain" description="WCX" evidence="2">
    <location>
        <begin position="232"/>
        <end position="303"/>
    </location>
</feature>
<keyword evidence="4" id="KW-1185">Reference proteome</keyword>
<dbReference type="AlphaFoldDB" id="S2WKX0"/>
<evidence type="ECO:0000259" key="2">
    <source>
        <dbReference type="Pfam" id="PF25583"/>
    </source>
</evidence>
<dbReference type="Proteomes" id="UP000014417">
    <property type="component" value="Unassembled WGS sequence"/>
</dbReference>
<organism evidence="3 4">
    <name type="scientific">Propionimicrobium lymphophilum ACS-093-V-SCH5</name>
    <dbReference type="NCBI Taxonomy" id="883161"/>
    <lineage>
        <taxon>Bacteria</taxon>
        <taxon>Bacillati</taxon>
        <taxon>Actinomycetota</taxon>
        <taxon>Actinomycetes</taxon>
        <taxon>Propionibacteriales</taxon>
        <taxon>Propionibacteriaceae</taxon>
        <taxon>Propionimicrobium</taxon>
    </lineage>
</organism>
<name>S2WKX0_9ACTN</name>
<dbReference type="Pfam" id="PF13280">
    <property type="entry name" value="WYL"/>
    <property type="match status" value="1"/>
</dbReference>
<sequence>MNLTIMLLSANKYVSRDEIRARIEGYRDLNDSNFERTFERDKDELRARGVPIETGSNSAFFSDETGYMIKRSDYELPEVQFSKDETALLSLASSVWQQASTSDQARKALLKLRAGGVEIESDREDGVLETRVSVEDPSFEPIWEALAEKRVVSFEYRNSPATRIVQPWRLVMRSNIWYLLGYDVTKESSRIFRLNRITSNVKVGEVADYEIPDSQTLNDMAASIAPSGDNGEAVLAIRKSHAPALRRRGERIEWRGELPEGFQVWRVRLPYNPVAEIASFGSQVLVLEPDQLKNQVIERLKQVVGAHGGEHEE</sequence>
<comment type="caution">
    <text evidence="3">The sequence shown here is derived from an EMBL/GenBank/DDBJ whole genome shotgun (WGS) entry which is preliminary data.</text>
</comment>
<evidence type="ECO:0000313" key="3">
    <source>
        <dbReference type="EMBL" id="EPD33292.1"/>
    </source>
</evidence>
<gene>
    <name evidence="3" type="ORF">HMPREF9306_00829</name>
</gene>
<protein>
    <submittedName>
        <fullName evidence="3">Uncharacterized protein</fullName>
    </submittedName>
</protein>
<dbReference type="EMBL" id="AGZR01000005">
    <property type="protein sequence ID" value="EPD33292.1"/>
    <property type="molecule type" value="Genomic_DNA"/>
</dbReference>
<dbReference type="PATRIC" id="fig|883161.3.peg.827"/>
<accession>S2WKX0</accession>
<dbReference type="PROSITE" id="PS52050">
    <property type="entry name" value="WYL"/>
    <property type="match status" value="1"/>
</dbReference>
<evidence type="ECO:0000259" key="1">
    <source>
        <dbReference type="Pfam" id="PF13280"/>
    </source>
</evidence>
<proteinExistence type="predicted"/>
<dbReference type="Pfam" id="PF25583">
    <property type="entry name" value="WCX"/>
    <property type="match status" value="1"/>
</dbReference>
<reference evidence="3 4" key="1">
    <citation type="submission" date="2013-04" db="EMBL/GenBank/DDBJ databases">
        <title>The Genome Sequence of Propionimicrobium lymphophilum ACS-093-V-SCH5.</title>
        <authorList>
            <consortium name="The Broad Institute Genomics Platform"/>
            <person name="Earl A."/>
            <person name="Ward D."/>
            <person name="Feldgarden M."/>
            <person name="Gevers D."/>
            <person name="Saerens B."/>
            <person name="Vaneechoutte M."/>
            <person name="Walker B."/>
            <person name="Young S."/>
            <person name="Zeng Q."/>
            <person name="Gargeya S."/>
            <person name="Fitzgerald M."/>
            <person name="Haas B."/>
            <person name="Abouelleil A."/>
            <person name="Allen A.W."/>
            <person name="Alvarado L."/>
            <person name="Arachchi H.M."/>
            <person name="Berlin A.M."/>
            <person name="Chapman S.B."/>
            <person name="Gainer-Dewar J."/>
            <person name="Goldberg J."/>
            <person name="Griggs A."/>
            <person name="Gujja S."/>
            <person name="Hansen M."/>
            <person name="Howarth C."/>
            <person name="Imamovic A."/>
            <person name="Ireland A."/>
            <person name="Larimer J."/>
            <person name="McCowan C."/>
            <person name="Murphy C."/>
            <person name="Pearson M."/>
            <person name="Poon T.W."/>
            <person name="Priest M."/>
            <person name="Roberts A."/>
            <person name="Saif S."/>
            <person name="Shea T."/>
            <person name="Sisk P."/>
            <person name="Sykes S."/>
            <person name="Wortman J."/>
            <person name="Nusbaum C."/>
            <person name="Birren B."/>
        </authorList>
    </citation>
    <scope>NUCLEOTIDE SEQUENCE [LARGE SCALE GENOMIC DNA]</scope>
    <source>
        <strain evidence="3 4">ACS-093-V-SCH5</strain>
    </source>
</reference>
<dbReference type="PANTHER" id="PTHR34580:SF3">
    <property type="entry name" value="PROTEIN PAFB"/>
    <property type="match status" value="1"/>
</dbReference>
<dbReference type="HOGENOM" id="CLU_041141_3_1_11"/>
<dbReference type="STRING" id="883161.HMPREF9306_00829"/>
<dbReference type="InterPro" id="IPR026881">
    <property type="entry name" value="WYL_dom"/>
</dbReference>
<dbReference type="InterPro" id="IPR057727">
    <property type="entry name" value="WCX_dom"/>
</dbReference>
<feature type="domain" description="WYL" evidence="1">
    <location>
        <begin position="139"/>
        <end position="199"/>
    </location>
</feature>
<dbReference type="InterPro" id="IPR051534">
    <property type="entry name" value="CBASS_pafABC_assoc_protein"/>
</dbReference>